<feature type="domain" description="UvrD-like helicase C-terminal" evidence="13">
    <location>
        <begin position="293"/>
        <end position="581"/>
    </location>
</feature>
<accession>A0ABR7F4V0</accession>
<dbReference type="InterPro" id="IPR014016">
    <property type="entry name" value="UvrD-like_ATP-bd"/>
</dbReference>
<keyword evidence="15" id="KW-1185">Reference proteome</keyword>
<evidence type="ECO:0000313" key="14">
    <source>
        <dbReference type="EMBL" id="MBC5668645.1"/>
    </source>
</evidence>
<feature type="domain" description="UvrD-like helicase ATP-binding" evidence="12">
    <location>
        <begin position="12"/>
        <end position="292"/>
    </location>
</feature>
<dbReference type="EMBL" id="JACOOZ010000009">
    <property type="protein sequence ID" value="MBC5668645.1"/>
    <property type="molecule type" value="Genomic_DNA"/>
</dbReference>
<evidence type="ECO:0000259" key="12">
    <source>
        <dbReference type="PROSITE" id="PS51198"/>
    </source>
</evidence>
<dbReference type="Gene3D" id="3.40.50.300">
    <property type="entry name" value="P-loop containing nucleotide triphosphate hydrolases"/>
    <property type="match status" value="2"/>
</dbReference>
<dbReference type="InterPro" id="IPR000212">
    <property type="entry name" value="DNA_helicase_UvrD/REP"/>
</dbReference>
<dbReference type="PANTHER" id="PTHR11070:SF2">
    <property type="entry name" value="ATP-DEPENDENT DNA HELICASE SRS2"/>
    <property type="match status" value="1"/>
</dbReference>
<dbReference type="Gene3D" id="1.10.10.160">
    <property type="match status" value="1"/>
</dbReference>
<dbReference type="SUPFAM" id="SSF52540">
    <property type="entry name" value="P-loop containing nucleoside triphosphate hydrolases"/>
    <property type="match status" value="1"/>
</dbReference>
<dbReference type="PROSITE" id="PS51217">
    <property type="entry name" value="UVRD_HELICASE_CTER"/>
    <property type="match status" value="1"/>
</dbReference>
<comment type="catalytic activity">
    <reaction evidence="10">
        <text>ATP + H2O = ADP + phosphate + H(+)</text>
        <dbReference type="Rhea" id="RHEA:13065"/>
        <dbReference type="ChEBI" id="CHEBI:15377"/>
        <dbReference type="ChEBI" id="CHEBI:15378"/>
        <dbReference type="ChEBI" id="CHEBI:30616"/>
        <dbReference type="ChEBI" id="CHEBI:43474"/>
        <dbReference type="ChEBI" id="CHEBI:456216"/>
        <dbReference type="EC" id="5.6.2.4"/>
    </reaction>
</comment>
<dbReference type="InterPro" id="IPR013986">
    <property type="entry name" value="DExx_box_DNA_helicase_dom_sf"/>
</dbReference>
<evidence type="ECO:0000256" key="5">
    <source>
        <dbReference type="ARBA" id="ARBA00022840"/>
    </source>
</evidence>
<dbReference type="Pfam" id="PF00580">
    <property type="entry name" value="UvrD-helicase"/>
    <property type="match status" value="1"/>
</dbReference>
<name>A0ABR7F4V0_9FIRM</name>
<comment type="catalytic activity">
    <reaction evidence="8">
        <text>Couples ATP hydrolysis with the unwinding of duplex DNA by translocating in the 3'-5' direction.</text>
        <dbReference type="EC" id="5.6.2.4"/>
    </reaction>
</comment>
<dbReference type="CDD" id="cd18807">
    <property type="entry name" value="SF1_C_UvrD"/>
    <property type="match status" value="1"/>
</dbReference>
<comment type="caution">
    <text evidence="14">The sequence shown here is derived from an EMBL/GenBank/DDBJ whole genome shotgun (WGS) entry which is preliminary data.</text>
</comment>
<comment type="similarity">
    <text evidence="1">Belongs to the helicase family. UvrD subfamily.</text>
</comment>
<evidence type="ECO:0000256" key="8">
    <source>
        <dbReference type="ARBA" id="ARBA00034617"/>
    </source>
</evidence>
<keyword evidence="2 11" id="KW-0547">Nucleotide-binding</keyword>
<dbReference type="RefSeq" id="WP_118589695.1">
    <property type="nucleotide sequence ID" value="NZ_JACOOZ010000009.1"/>
</dbReference>
<evidence type="ECO:0000256" key="11">
    <source>
        <dbReference type="PROSITE-ProRule" id="PRU00560"/>
    </source>
</evidence>
<proteinExistence type="inferred from homology"/>
<evidence type="ECO:0000256" key="2">
    <source>
        <dbReference type="ARBA" id="ARBA00022741"/>
    </source>
</evidence>
<evidence type="ECO:0000256" key="1">
    <source>
        <dbReference type="ARBA" id="ARBA00009922"/>
    </source>
</evidence>
<keyword evidence="4 11" id="KW-0347">Helicase</keyword>
<evidence type="ECO:0000256" key="3">
    <source>
        <dbReference type="ARBA" id="ARBA00022801"/>
    </source>
</evidence>
<dbReference type="PANTHER" id="PTHR11070">
    <property type="entry name" value="UVRD / RECB / PCRA DNA HELICASE FAMILY MEMBER"/>
    <property type="match status" value="1"/>
</dbReference>
<gene>
    <name evidence="14" type="ORF">H8S00_11755</name>
</gene>
<dbReference type="Gene3D" id="1.10.486.10">
    <property type="entry name" value="PCRA, domain 4"/>
    <property type="match status" value="1"/>
</dbReference>
<keyword evidence="3 11" id="KW-0378">Hydrolase</keyword>
<evidence type="ECO:0000256" key="4">
    <source>
        <dbReference type="ARBA" id="ARBA00022806"/>
    </source>
</evidence>
<feature type="binding site" evidence="11">
    <location>
        <begin position="33"/>
        <end position="40"/>
    </location>
    <ligand>
        <name>ATP</name>
        <dbReference type="ChEBI" id="CHEBI:30616"/>
    </ligand>
</feature>
<dbReference type="PROSITE" id="PS51198">
    <property type="entry name" value="UVRD_HELICASE_ATP_BIND"/>
    <property type="match status" value="1"/>
</dbReference>
<sequence>MTFGEFINKYNIQLNEQQLAAVKSVEKPTLILAVPGSGKTRVLITRLGYMIYCLAIEPESILTLTYTVPATMEMKTRFAEMFGQEMAGKLNFRTINGIAAKIINYFSEKSHKEVYNLLDKESDRYRLLAEAYTEAVNSRPTESDLMNLSTRITYIKNMMLSKDEIAVLGEKEDIPIHKIFDIYNKKLRDGFLMDYDDQMIYAINLLKLCKDLLRDFQETYKYICVDEAQDTSKIQHELINMLAGKYRKLFMVGDEDQSIYGFRAAYPEALISFEENYPGANVLLMEENFRSAGEIVKAADRFVSKNTMRHEKHMKATRDMGVDIKTIKVNDRKDQYSHLIEAARQCQMEKYEIEQSRMKKYQTEQSRINGVESGFEEKTMGQKVTAVLYPENECILPVIDRLERMNIPYYVKNNDLTFFSNKVVKDIRDIILFAYDTKNTELFTRIYFKVSTYIGRDYLDRIYRLSKKEDIPILQAALKIPEIPSGSKQSVGKIIRQFENLLKDNGGQAIGRIAGTMGYNDYLQRYKIKTDKIDIIKAIASMEPSAMRVVERLDELAKIISTKKFNKNSNFVLSTIHSSKGLEYDRVFIMDGKDGIFPSKVIARPEKADTESLKEYEEERRLYYVAVTRAKDELVLFTFVNASTFSDELLGLEKADRKPSRSGNTISVKNGLVEKTKTIDISDARYKEKLEEIKRTGKVVHKKLGECKARVIDDRMVELESKTKKIKCDLRVMLKNQLIE</sequence>
<dbReference type="Pfam" id="PF13361">
    <property type="entry name" value="UvrD_C"/>
    <property type="match status" value="1"/>
</dbReference>
<reference evidence="14 15" key="1">
    <citation type="submission" date="2020-08" db="EMBL/GenBank/DDBJ databases">
        <title>Genome public.</title>
        <authorList>
            <person name="Liu C."/>
            <person name="Sun Q."/>
        </authorList>
    </citation>
    <scope>NUCLEOTIDE SEQUENCE [LARGE SCALE GENOMIC DNA]</scope>
    <source>
        <strain evidence="14 15">BX4</strain>
    </source>
</reference>
<evidence type="ECO:0000256" key="9">
    <source>
        <dbReference type="ARBA" id="ARBA00034808"/>
    </source>
</evidence>
<evidence type="ECO:0000256" key="6">
    <source>
        <dbReference type="ARBA" id="ARBA00023125"/>
    </source>
</evidence>
<evidence type="ECO:0000256" key="10">
    <source>
        <dbReference type="ARBA" id="ARBA00048988"/>
    </source>
</evidence>
<keyword evidence="6" id="KW-0238">DNA-binding</keyword>
<dbReference type="GO" id="GO:0004386">
    <property type="term" value="F:helicase activity"/>
    <property type="evidence" value="ECO:0007669"/>
    <property type="project" value="UniProtKB-KW"/>
</dbReference>
<dbReference type="Proteomes" id="UP000597877">
    <property type="component" value="Unassembled WGS sequence"/>
</dbReference>
<protein>
    <recommendedName>
        <fullName evidence="9">DNA 3'-5' helicase</fullName>
        <ecNumber evidence="9">5.6.2.4</ecNumber>
    </recommendedName>
</protein>
<dbReference type="InterPro" id="IPR014017">
    <property type="entry name" value="DNA_helicase_UvrD-like_C"/>
</dbReference>
<evidence type="ECO:0000313" key="15">
    <source>
        <dbReference type="Proteomes" id="UP000597877"/>
    </source>
</evidence>
<dbReference type="EC" id="5.6.2.4" evidence="9"/>
<dbReference type="InterPro" id="IPR027417">
    <property type="entry name" value="P-loop_NTPase"/>
</dbReference>
<keyword evidence="7" id="KW-0413">Isomerase</keyword>
<evidence type="ECO:0000259" key="13">
    <source>
        <dbReference type="PROSITE" id="PS51217"/>
    </source>
</evidence>
<dbReference type="CDD" id="cd17932">
    <property type="entry name" value="DEXQc_UvrD"/>
    <property type="match status" value="1"/>
</dbReference>
<organism evidence="14 15">
    <name type="scientific">Eubacterium segne</name>
    <dbReference type="NCBI Taxonomy" id="2763045"/>
    <lineage>
        <taxon>Bacteria</taxon>
        <taxon>Bacillati</taxon>
        <taxon>Bacillota</taxon>
        <taxon>Clostridia</taxon>
        <taxon>Eubacteriales</taxon>
        <taxon>Eubacteriaceae</taxon>
        <taxon>Eubacterium</taxon>
    </lineage>
</organism>
<evidence type="ECO:0000256" key="7">
    <source>
        <dbReference type="ARBA" id="ARBA00023235"/>
    </source>
</evidence>
<keyword evidence="5 11" id="KW-0067">ATP-binding</keyword>